<keyword evidence="8" id="KW-1185">Reference proteome</keyword>
<accession>A0A4Q8BFG5</accession>
<dbReference type="GO" id="GO:0005524">
    <property type="term" value="F:ATP binding"/>
    <property type="evidence" value="ECO:0007669"/>
    <property type="project" value="UniProtKB-KW"/>
</dbReference>
<dbReference type="Proteomes" id="UP000294114">
    <property type="component" value="Unassembled WGS sequence"/>
</dbReference>
<dbReference type="OrthoDB" id="9795789at2"/>
<dbReference type="Gene3D" id="3.40.1190.20">
    <property type="match status" value="1"/>
</dbReference>
<dbReference type="InterPro" id="IPR050306">
    <property type="entry name" value="PfkB_Carbo_kinase"/>
</dbReference>
<evidence type="ECO:0000256" key="1">
    <source>
        <dbReference type="ARBA" id="ARBA00010688"/>
    </source>
</evidence>
<dbReference type="InterPro" id="IPR029056">
    <property type="entry name" value="Ribokinase-like"/>
</dbReference>
<comment type="caution">
    <text evidence="7">The sequence shown here is derived from an EMBL/GenBank/DDBJ whole genome shotgun (WGS) entry which is preliminary data.</text>
</comment>
<gene>
    <name evidence="7" type="ORF">EV384_5138</name>
</gene>
<dbReference type="GO" id="GO:0016301">
    <property type="term" value="F:kinase activity"/>
    <property type="evidence" value="ECO:0007669"/>
    <property type="project" value="UniProtKB-KW"/>
</dbReference>
<keyword evidence="4 7" id="KW-0418">Kinase</keyword>
<dbReference type="SUPFAM" id="SSF53613">
    <property type="entry name" value="Ribokinase-like"/>
    <property type="match status" value="1"/>
</dbReference>
<dbReference type="InterPro" id="IPR011611">
    <property type="entry name" value="PfkB_dom"/>
</dbReference>
<dbReference type="AlphaFoldDB" id="A0A4Q8BFG5"/>
<evidence type="ECO:0000259" key="6">
    <source>
        <dbReference type="Pfam" id="PF00294"/>
    </source>
</evidence>
<evidence type="ECO:0000313" key="7">
    <source>
        <dbReference type="EMBL" id="RZU76478.1"/>
    </source>
</evidence>
<sequence>MITVVGESLVDLIEDPSGGAVAHPGGSPANVAVALARLGQPTTLLTQLGDDAHGRLLRAHLAGSGVRLDPTSVPDLPRTSVARTRVGADGQARYDFDIAWRSFPDRALASGSGSRCLHTGSLATVLEPGAGDVLALVRDRRATTMISYDPNCRPALMGDRTTARRRVEELVAVSDVVKVSLEDLAWLHPGRGYEELGRAWLELGAVLVVVTRGDGGAWAVNRGGAVQVDARPVRVVDTVGAGDAFTAGLLAALSERNLLGAARRTALGDVGRDALAAVLAEAAHVAARTCARRGADPPTRAELAVDRPAVVGSGGGA</sequence>
<dbReference type="PROSITE" id="PS00583">
    <property type="entry name" value="PFKB_KINASES_1"/>
    <property type="match status" value="1"/>
</dbReference>
<dbReference type="PANTHER" id="PTHR43085">
    <property type="entry name" value="HEXOKINASE FAMILY MEMBER"/>
    <property type="match status" value="1"/>
</dbReference>
<dbReference type="Pfam" id="PF00294">
    <property type="entry name" value="PfkB"/>
    <property type="match status" value="1"/>
</dbReference>
<reference evidence="7 8" key="1">
    <citation type="submission" date="2019-02" db="EMBL/GenBank/DDBJ databases">
        <title>Sequencing the genomes of 1000 actinobacteria strains.</title>
        <authorList>
            <person name="Klenk H.-P."/>
        </authorList>
    </citation>
    <scope>NUCLEOTIDE SEQUENCE [LARGE SCALE GENOMIC DNA]</scope>
    <source>
        <strain evidence="7 8">DSM 45612</strain>
    </source>
</reference>
<keyword evidence="3" id="KW-0547">Nucleotide-binding</keyword>
<evidence type="ECO:0000256" key="4">
    <source>
        <dbReference type="ARBA" id="ARBA00022777"/>
    </source>
</evidence>
<name>A0A4Q8BFG5_9ACTN</name>
<evidence type="ECO:0000256" key="3">
    <source>
        <dbReference type="ARBA" id="ARBA00022741"/>
    </source>
</evidence>
<dbReference type="RefSeq" id="WP_130337179.1">
    <property type="nucleotide sequence ID" value="NZ_SHLD01000001.1"/>
</dbReference>
<protein>
    <submittedName>
        <fullName evidence="7">Fructokinase</fullName>
    </submittedName>
</protein>
<organism evidence="7 8">
    <name type="scientific">Micromonospora kangleipakensis</name>
    <dbReference type="NCBI Taxonomy" id="1077942"/>
    <lineage>
        <taxon>Bacteria</taxon>
        <taxon>Bacillati</taxon>
        <taxon>Actinomycetota</taxon>
        <taxon>Actinomycetes</taxon>
        <taxon>Micromonosporales</taxon>
        <taxon>Micromonosporaceae</taxon>
        <taxon>Micromonospora</taxon>
    </lineage>
</organism>
<evidence type="ECO:0000256" key="5">
    <source>
        <dbReference type="ARBA" id="ARBA00022840"/>
    </source>
</evidence>
<keyword evidence="2" id="KW-0808">Transferase</keyword>
<feature type="domain" description="Carbohydrate kinase PfkB" evidence="6">
    <location>
        <begin position="2"/>
        <end position="295"/>
    </location>
</feature>
<dbReference type="EMBL" id="SHLD01000001">
    <property type="protein sequence ID" value="RZU76478.1"/>
    <property type="molecule type" value="Genomic_DNA"/>
</dbReference>
<dbReference type="InterPro" id="IPR002173">
    <property type="entry name" value="Carboh/pur_kinase_PfkB_CS"/>
</dbReference>
<dbReference type="PANTHER" id="PTHR43085:SF1">
    <property type="entry name" value="PSEUDOURIDINE KINASE-RELATED"/>
    <property type="match status" value="1"/>
</dbReference>
<proteinExistence type="inferred from homology"/>
<comment type="similarity">
    <text evidence="1">Belongs to the carbohydrate kinase PfkB family.</text>
</comment>
<dbReference type="CDD" id="cd01167">
    <property type="entry name" value="bac_FRK"/>
    <property type="match status" value="1"/>
</dbReference>
<evidence type="ECO:0000313" key="8">
    <source>
        <dbReference type="Proteomes" id="UP000294114"/>
    </source>
</evidence>
<keyword evidence="5" id="KW-0067">ATP-binding</keyword>
<dbReference type="PROSITE" id="PS00584">
    <property type="entry name" value="PFKB_KINASES_2"/>
    <property type="match status" value="1"/>
</dbReference>
<evidence type="ECO:0000256" key="2">
    <source>
        <dbReference type="ARBA" id="ARBA00022679"/>
    </source>
</evidence>